<name>A0A0F6YJ52_9BACT</name>
<evidence type="ECO:0000313" key="4">
    <source>
        <dbReference type="EMBL" id="AKF05801.1"/>
    </source>
</evidence>
<dbReference type="AlphaFoldDB" id="A0A0F6YJ52"/>
<evidence type="ECO:0000259" key="3">
    <source>
        <dbReference type="Pfam" id="PF10502"/>
    </source>
</evidence>
<organism evidence="4 5">
    <name type="scientific">Sandaracinus amylolyticus</name>
    <dbReference type="NCBI Taxonomy" id="927083"/>
    <lineage>
        <taxon>Bacteria</taxon>
        <taxon>Pseudomonadati</taxon>
        <taxon>Myxococcota</taxon>
        <taxon>Polyangia</taxon>
        <taxon>Polyangiales</taxon>
        <taxon>Sandaracinaceae</taxon>
        <taxon>Sandaracinus</taxon>
    </lineage>
</organism>
<dbReference type="GO" id="GO:0004252">
    <property type="term" value="F:serine-type endopeptidase activity"/>
    <property type="evidence" value="ECO:0007669"/>
    <property type="project" value="InterPro"/>
</dbReference>
<accession>A0A0F6YJ52</accession>
<dbReference type="STRING" id="927083.DB32_002950"/>
<evidence type="ECO:0000256" key="1">
    <source>
        <dbReference type="ARBA" id="ARBA00019232"/>
    </source>
</evidence>
<dbReference type="SUPFAM" id="SSF51306">
    <property type="entry name" value="LexA/Signal peptidase"/>
    <property type="match status" value="1"/>
</dbReference>
<comment type="catalytic activity">
    <reaction evidence="2">
        <text>Cleavage of hydrophobic, N-terminal signal or leader sequences from secreted and periplasmic proteins.</text>
        <dbReference type="EC" id="3.4.21.89"/>
    </reaction>
</comment>
<dbReference type="InterPro" id="IPR000223">
    <property type="entry name" value="Pept_S26A_signal_pept_1"/>
</dbReference>
<dbReference type="Pfam" id="PF10502">
    <property type="entry name" value="Peptidase_S26"/>
    <property type="match status" value="1"/>
</dbReference>
<keyword evidence="5" id="KW-1185">Reference proteome</keyword>
<dbReference type="EMBL" id="CP011125">
    <property type="protein sequence ID" value="AKF05801.1"/>
    <property type="molecule type" value="Genomic_DNA"/>
</dbReference>
<proteinExistence type="inferred from homology"/>
<keyword evidence="2" id="KW-0645">Protease</keyword>
<dbReference type="InterPro" id="IPR019533">
    <property type="entry name" value="Peptidase_S26"/>
</dbReference>
<gene>
    <name evidence="4" type="ORF">DB32_002950</name>
</gene>
<dbReference type="Gene3D" id="2.10.109.10">
    <property type="entry name" value="Umud Fragment, subunit A"/>
    <property type="match status" value="1"/>
</dbReference>
<dbReference type="GO" id="GO:0016020">
    <property type="term" value="C:membrane"/>
    <property type="evidence" value="ECO:0007669"/>
    <property type="project" value="UniProtKB-SubCell"/>
</dbReference>
<evidence type="ECO:0000313" key="5">
    <source>
        <dbReference type="Proteomes" id="UP000034883"/>
    </source>
</evidence>
<keyword evidence="2" id="KW-0812">Transmembrane</keyword>
<feature type="transmembrane region" description="Helical" evidence="2">
    <location>
        <begin position="12"/>
        <end position="31"/>
    </location>
</feature>
<dbReference type="GO" id="GO:0006465">
    <property type="term" value="P:signal peptide processing"/>
    <property type="evidence" value="ECO:0007669"/>
    <property type="project" value="InterPro"/>
</dbReference>
<keyword evidence="2" id="KW-0472">Membrane</keyword>
<feature type="domain" description="Peptidase S26" evidence="3">
    <location>
        <begin position="14"/>
        <end position="192"/>
    </location>
</feature>
<dbReference type="NCBIfam" id="TIGR02227">
    <property type="entry name" value="sigpep_I_bact"/>
    <property type="match status" value="1"/>
</dbReference>
<dbReference type="InterPro" id="IPR036286">
    <property type="entry name" value="LexA/Signal_pep-like_sf"/>
</dbReference>
<sequence length="213" mass="23967">MPRGFWKGLLKVLAFFAVIGGIAIAVLRVWFVDVVTVRHNGMAPTMILGDRVLVWRDARLERDDIALCRHPQDDPARWVIGRVAVMPGGEIAAERGQLRLGRDRVTHDVRGQVRFTDGETRHTFTMSWGTEEFDDYEEHLFFDRADRPFALRAMTRINGLYLLGDNRAHLGEDSRTFGPVQASGCRGEVFMRLTAAEGGLPDEIPHGALDILD</sequence>
<evidence type="ECO:0000256" key="2">
    <source>
        <dbReference type="RuleBase" id="RU362042"/>
    </source>
</evidence>
<dbReference type="KEGG" id="samy:DB32_002950"/>
<comment type="similarity">
    <text evidence="2">Belongs to the peptidase S26 family.</text>
</comment>
<dbReference type="Proteomes" id="UP000034883">
    <property type="component" value="Chromosome"/>
</dbReference>
<keyword evidence="2" id="KW-1133">Transmembrane helix</keyword>
<keyword evidence="2" id="KW-0378">Hydrolase</keyword>
<reference evidence="4 5" key="1">
    <citation type="submission" date="2015-03" db="EMBL/GenBank/DDBJ databases">
        <title>Genome assembly of Sandaracinus amylolyticus DSM 53668.</title>
        <authorList>
            <person name="Sharma G."/>
            <person name="Subramanian S."/>
        </authorList>
    </citation>
    <scope>NUCLEOTIDE SEQUENCE [LARGE SCALE GENOMIC DNA]</scope>
    <source>
        <strain evidence="4 5">DSM 53668</strain>
    </source>
</reference>
<protein>
    <recommendedName>
        <fullName evidence="1 2">Signal peptidase I</fullName>
        <ecNumber evidence="2">3.4.21.89</ecNumber>
    </recommendedName>
</protein>
<dbReference type="GO" id="GO:0009003">
    <property type="term" value="F:signal peptidase activity"/>
    <property type="evidence" value="ECO:0007669"/>
    <property type="project" value="UniProtKB-EC"/>
</dbReference>
<dbReference type="EC" id="3.4.21.89" evidence="2"/>
<comment type="subcellular location">
    <subcellularLocation>
        <location evidence="2">Membrane</location>
        <topology evidence="2">Single-pass type II membrane protein</topology>
    </subcellularLocation>
</comment>
<dbReference type="CDD" id="cd06530">
    <property type="entry name" value="S26_SPase_I"/>
    <property type="match status" value="1"/>
</dbReference>
<dbReference type="RefSeq" id="WP_053233031.1">
    <property type="nucleotide sequence ID" value="NZ_CP011125.1"/>
</dbReference>